<dbReference type="InterPro" id="IPR003746">
    <property type="entry name" value="DUF167"/>
</dbReference>
<accession>A0A450WZK8</accession>
<name>A0A450WZK8_9GAMM</name>
<evidence type="ECO:0000313" key="3">
    <source>
        <dbReference type="EMBL" id="VFK22479.1"/>
    </source>
</evidence>
<evidence type="ECO:0000256" key="1">
    <source>
        <dbReference type="ARBA" id="ARBA00010364"/>
    </source>
</evidence>
<dbReference type="Pfam" id="PF02594">
    <property type="entry name" value="DUF167"/>
    <property type="match status" value="1"/>
</dbReference>
<organism evidence="3">
    <name type="scientific">Candidatus Kentrum sp. LFY</name>
    <dbReference type="NCBI Taxonomy" id="2126342"/>
    <lineage>
        <taxon>Bacteria</taxon>
        <taxon>Pseudomonadati</taxon>
        <taxon>Pseudomonadota</taxon>
        <taxon>Gammaproteobacteria</taxon>
        <taxon>Candidatus Kentrum</taxon>
    </lineage>
</organism>
<dbReference type="InterPro" id="IPR036591">
    <property type="entry name" value="YggU-like_sf"/>
</dbReference>
<dbReference type="GO" id="GO:0005737">
    <property type="term" value="C:cytoplasm"/>
    <property type="evidence" value="ECO:0007669"/>
    <property type="project" value="TreeGrafter"/>
</dbReference>
<protein>
    <recommendedName>
        <fullName evidence="2">UPF0235 protein BECKLFY1418C_GA0070996_11207</fullName>
    </recommendedName>
</protein>
<evidence type="ECO:0000256" key="2">
    <source>
        <dbReference type="HAMAP-Rule" id="MF_00634"/>
    </source>
</evidence>
<dbReference type="SUPFAM" id="SSF69786">
    <property type="entry name" value="YggU-like"/>
    <property type="match status" value="1"/>
</dbReference>
<dbReference type="PANTHER" id="PTHR13420:SF7">
    <property type="entry name" value="UPF0235 PROTEIN C15ORF40"/>
    <property type="match status" value="1"/>
</dbReference>
<gene>
    <name evidence="3" type="ORF">BECKLFY1418C_GA0070996_11207</name>
</gene>
<dbReference type="SMART" id="SM01152">
    <property type="entry name" value="DUF167"/>
    <property type="match status" value="1"/>
</dbReference>
<dbReference type="AlphaFoldDB" id="A0A450WZK8"/>
<dbReference type="Gene3D" id="3.30.1200.10">
    <property type="entry name" value="YggU-like"/>
    <property type="match status" value="1"/>
</dbReference>
<comment type="similarity">
    <text evidence="1 2">Belongs to the UPF0235 family.</text>
</comment>
<dbReference type="PANTHER" id="PTHR13420">
    <property type="entry name" value="UPF0235 PROTEIN C15ORF40"/>
    <property type="match status" value="1"/>
</dbReference>
<dbReference type="EMBL" id="CAADFN010000120">
    <property type="protein sequence ID" value="VFK22479.1"/>
    <property type="molecule type" value="Genomic_DNA"/>
</dbReference>
<dbReference type="HAMAP" id="MF_00634">
    <property type="entry name" value="UPF0235"/>
    <property type="match status" value="1"/>
</dbReference>
<dbReference type="NCBIfam" id="TIGR00251">
    <property type="entry name" value="DUF167 family protein"/>
    <property type="match status" value="1"/>
</dbReference>
<reference evidence="3" key="1">
    <citation type="submission" date="2019-02" db="EMBL/GenBank/DDBJ databases">
        <authorList>
            <person name="Gruber-Vodicka R. H."/>
            <person name="Seah K. B. B."/>
        </authorList>
    </citation>
    <scope>NUCLEOTIDE SEQUENCE</scope>
    <source>
        <strain evidence="3">BECK_BY7</strain>
    </source>
</reference>
<sequence length="95" mass="10967">MPWFREQQDTLILEIRVQPRASRNEIVGIQGDRLKLRVTAAPVDGKGNEQVMKFLAREFRVPKSYLTVLAGARSRNKRIGVRAPYTRPVWMRAFG</sequence>
<proteinExistence type="inferred from homology"/>